<name>A0A8J9YES8_9NEOP</name>
<reference evidence="2" key="1">
    <citation type="submission" date="2021-12" db="EMBL/GenBank/DDBJ databases">
        <authorList>
            <person name="Martin H S."/>
        </authorList>
    </citation>
    <scope>NUCLEOTIDE SEQUENCE</scope>
</reference>
<proteinExistence type="predicted"/>
<feature type="non-terminal residue" evidence="2">
    <location>
        <position position="282"/>
    </location>
</feature>
<gene>
    <name evidence="2" type="ORF">BINO364_LOCUS13397</name>
</gene>
<protein>
    <submittedName>
        <fullName evidence="2">Uncharacterized protein</fullName>
    </submittedName>
</protein>
<dbReference type="EMBL" id="OV170227">
    <property type="protein sequence ID" value="CAH0728144.1"/>
    <property type="molecule type" value="Genomic_DNA"/>
</dbReference>
<feature type="chain" id="PRO_5035455522" evidence="1">
    <location>
        <begin position="17"/>
        <end position="282"/>
    </location>
</feature>
<sequence length="282" mass="32736">MFSKFVVLFVGIVTRAVELTTNCRERSNHLRQDGGLCFEIPPWQLKPVEVEQHLNRIKGTLGNSSERRQTENFRVSLLNREVNRYVDTVISPFLDTYHRNIQNSYQQLTNKILKRIKDEINAALKRKQKIYTELSQLAESLKVPAMCNEERRSAKNIASRHVSLIYKCTEQARNSIVKMGKYAEEMISITRRHMKNAMIQVAKKMPDPNPYMTQKTNVTTCLKELSRAAVSLGYELDLSLSNARRHNEQSCEKLVHCSYKAKKNTDEAVNILREYLYQCVYA</sequence>
<feature type="signal peptide" evidence="1">
    <location>
        <begin position="1"/>
        <end position="16"/>
    </location>
</feature>
<keyword evidence="1" id="KW-0732">Signal</keyword>
<dbReference type="OrthoDB" id="7332501at2759"/>
<keyword evidence="3" id="KW-1185">Reference proteome</keyword>
<dbReference type="Proteomes" id="UP000838878">
    <property type="component" value="Chromosome 7"/>
</dbReference>
<organism evidence="2 3">
    <name type="scientific">Brenthis ino</name>
    <name type="common">lesser marbled fritillary</name>
    <dbReference type="NCBI Taxonomy" id="405034"/>
    <lineage>
        <taxon>Eukaryota</taxon>
        <taxon>Metazoa</taxon>
        <taxon>Ecdysozoa</taxon>
        <taxon>Arthropoda</taxon>
        <taxon>Hexapoda</taxon>
        <taxon>Insecta</taxon>
        <taxon>Pterygota</taxon>
        <taxon>Neoptera</taxon>
        <taxon>Endopterygota</taxon>
        <taxon>Lepidoptera</taxon>
        <taxon>Glossata</taxon>
        <taxon>Ditrysia</taxon>
        <taxon>Papilionoidea</taxon>
        <taxon>Nymphalidae</taxon>
        <taxon>Heliconiinae</taxon>
        <taxon>Argynnini</taxon>
        <taxon>Brenthis</taxon>
    </lineage>
</organism>
<evidence type="ECO:0000313" key="3">
    <source>
        <dbReference type="Proteomes" id="UP000838878"/>
    </source>
</evidence>
<evidence type="ECO:0000256" key="1">
    <source>
        <dbReference type="SAM" id="SignalP"/>
    </source>
</evidence>
<dbReference type="AlphaFoldDB" id="A0A8J9YES8"/>
<accession>A0A8J9YES8</accession>
<evidence type="ECO:0000313" key="2">
    <source>
        <dbReference type="EMBL" id="CAH0728144.1"/>
    </source>
</evidence>